<evidence type="ECO:0008006" key="4">
    <source>
        <dbReference type="Google" id="ProtNLM"/>
    </source>
</evidence>
<dbReference type="InterPro" id="IPR036691">
    <property type="entry name" value="Endo/exonu/phosph_ase_sf"/>
</dbReference>
<evidence type="ECO:0000256" key="1">
    <source>
        <dbReference type="SAM" id="MobiDB-lite"/>
    </source>
</evidence>
<keyword evidence="3" id="KW-1185">Reference proteome</keyword>
<evidence type="ECO:0000313" key="3">
    <source>
        <dbReference type="Proteomes" id="UP000002281"/>
    </source>
</evidence>
<name>A0A9L0R508_HORSE</name>
<dbReference type="AlphaFoldDB" id="A0A9L0R508"/>
<organism evidence="2 3">
    <name type="scientific">Equus caballus</name>
    <name type="common">Horse</name>
    <dbReference type="NCBI Taxonomy" id="9796"/>
    <lineage>
        <taxon>Eukaryota</taxon>
        <taxon>Metazoa</taxon>
        <taxon>Chordata</taxon>
        <taxon>Craniata</taxon>
        <taxon>Vertebrata</taxon>
        <taxon>Euteleostomi</taxon>
        <taxon>Mammalia</taxon>
        <taxon>Eutheria</taxon>
        <taxon>Laurasiatheria</taxon>
        <taxon>Perissodactyla</taxon>
        <taxon>Equidae</taxon>
        <taxon>Equus</taxon>
    </lineage>
</organism>
<dbReference type="GeneTree" id="ENSGT00950000183016"/>
<reference evidence="2" key="3">
    <citation type="submission" date="2025-09" db="UniProtKB">
        <authorList>
            <consortium name="Ensembl"/>
        </authorList>
    </citation>
    <scope>IDENTIFICATION</scope>
    <source>
        <strain evidence="2">Thoroughbred</strain>
    </source>
</reference>
<reference evidence="2 3" key="1">
    <citation type="journal article" date="2009" name="Science">
        <title>Genome sequence, comparative analysis, and population genetics of the domestic horse.</title>
        <authorList>
            <consortium name="Broad Institute Genome Sequencing Platform"/>
            <consortium name="Broad Institute Whole Genome Assembly Team"/>
            <person name="Wade C.M."/>
            <person name="Giulotto E."/>
            <person name="Sigurdsson S."/>
            <person name="Zoli M."/>
            <person name="Gnerre S."/>
            <person name="Imsland F."/>
            <person name="Lear T.L."/>
            <person name="Adelson D.L."/>
            <person name="Bailey E."/>
            <person name="Bellone R.R."/>
            <person name="Bloecker H."/>
            <person name="Distl O."/>
            <person name="Edgar R.C."/>
            <person name="Garber M."/>
            <person name="Leeb T."/>
            <person name="Mauceli E."/>
            <person name="MacLeod J.N."/>
            <person name="Penedo M.C.T."/>
            <person name="Raison J.M."/>
            <person name="Sharpe T."/>
            <person name="Vogel J."/>
            <person name="Andersson L."/>
            <person name="Antczak D.F."/>
            <person name="Biagi T."/>
            <person name="Binns M.M."/>
            <person name="Chowdhary B.P."/>
            <person name="Coleman S.J."/>
            <person name="Della Valle G."/>
            <person name="Fryc S."/>
            <person name="Guerin G."/>
            <person name="Hasegawa T."/>
            <person name="Hill E.W."/>
            <person name="Jurka J."/>
            <person name="Kiialainen A."/>
            <person name="Lindgren G."/>
            <person name="Liu J."/>
            <person name="Magnani E."/>
            <person name="Mickelson J.R."/>
            <person name="Murray J."/>
            <person name="Nergadze S.G."/>
            <person name="Onofrio R."/>
            <person name="Pedroni S."/>
            <person name="Piras M.F."/>
            <person name="Raudsepp T."/>
            <person name="Rocchi M."/>
            <person name="Roeed K.H."/>
            <person name="Ryder O.A."/>
            <person name="Searle S."/>
            <person name="Skow L."/>
            <person name="Swinburne J.E."/>
            <person name="Syvaenen A.C."/>
            <person name="Tozaki T."/>
            <person name="Valberg S.J."/>
            <person name="Vaudin M."/>
            <person name="White J.R."/>
            <person name="Zody M.C."/>
            <person name="Lander E.S."/>
            <person name="Lindblad-Toh K."/>
        </authorList>
    </citation>
    <scope>NUCLEOTIDE SEQUENCE [LARGE SCALE GENOMIC DNA]</scope>
    <source>
        <strain evidence="2 3">Thoroughbred</strain>
    </source>
</reference>
<feature type="region of interest" description="Disordered" evidence="1">
    <location>
        <begin position="1"/>
        <end position="38"/>
    </location>
</feature>
<dbReference type="Gene3D" id="3.60.10.10">
    <property type="entry name" value="Endonuclease/exonuclease/phosphatase"/>
    <property type="match status" value="1"/>
</dbReference>
<feature type="region of interest" description="Disordered" evidence="1">
    <location>
        <begin position="115"/>
        <end position="137"/>
    </location>
</feature>
<feature type="compositionally biased region" description="Basic residues" evidence="1">
    <location>
        <begin position="21"/>
        <end position="38"/>
    </location>
</feature>
<sequence length="137" mass="15271">MTRLSAASRTLSSALKTNTGSKRRGRRGASRQMAAKRKGVWPCWHQTNRLQPQNSNNRDGPYILIKGLCHQDDLTVNNLWAPNTGTLKYIQHPLADLKGEIDSNAIILADFNSPHTSVGRSPRQKVNKQTLALNETQ</sequence>
<feature type="compositionally biased region" description="Low complexity" evidence="1">
    <location>
        <begin position="1"/>
        <end position="15"/>
    </location>
</feature>
<evidence type="ECO:0000313" key="2">
    <source>
        <dbReference type="Ensembl" id="ENSECAP00000057950.1"/>
    </source>
</evidence>
<protein>
    <recommendedName>
        <fullName evidence="4">Endonuclease/exonuclease/phosphatase domain-containing protein</fullName>
    </recommendedName>
</protein>
<dbReference type="Proteomes" id="UP000002281">
    <property type="component" value="Chromosome 7"/>
</dbReference>
<dbReference type="Ensembl" id="ENSECAT00000134052.1">
    <property type="protein sequence ID" value="ENSECAP00000057950.1"/>
    <property type="gene ID" value="ENSECAG00000051179.1"/>
</dbReference>
<accession>A0A9L0R508</accession>
<reference evidence="2" key="2">
    <citation type="submission" date="2025-08" db="UniProtKB">
        <authorList>
            <consortium name="Ensembl"/>
        </authorList>
    </citation>
    <scope>IDENTIFICATION</scope>
    <source>
        <strain evidence="2">Thoroughbred</strain>
    </source>
</reference>
<proteinExistence type="predicted"/>
<feature type="compositionally biased region" description="Polar residues" evidence="1">
    <location>
        <begin position="127"/>
        <end position="137"/>
    </location>
</feature>